<dbReference type="InterPro" id="IPR042099">
    <property type="entry name" value="ANL_N_sf"/>
</dbReference>
<name>A0A6P2BUB6_9ACTN</name>
<evidence type="ECO:0000259" key="3">
    <source>
        <dbReference type="Pfam" id="PF00501"/>
    </source>
</evidence>
<dbReference type="CDD" id="cd04433">
    <property type="entry name" value="AFD_class_I"/>
    <property type="match status" value="1"/>
</dbReference>
<dbReference type="PROSITE" id="PS00455">
    <property type="entry name" value="AMP_BINDING"/>
    <property type="match status" value="1"/>
</dbReference>
<evidence type="ECO:0000259" key="4">
    <source>
        <dbReference type="Pfam" id="PF13193"/>
    </source>
</evidence>
<keyword evidence="2 5" id="KW-0436">Ligase</keyword>
<dbReference type="InterPro" id="IPR025110">
    <property type="entry name" value="AMP-bd_C"/>
</dbReference>
<dbReference type="SUPFAM" id="SSF56801">
    <property type="entry name" value="Acetyl-CoA synthetase-like"/>
    <property type="match status" value="1"/>
</dbReference>
<comment type="caution">
    <text evidence="5">The sequence shown here is derived from an EMBL/GenBank/DDBJ whole genome shotgun (WGS) entry which is preliminary data.</text>
</comment>
<dbReference type="AlphaFoldDB" id="A0A6P2BUB6"/>
<reference evidence="5 6" key="1">
    <citation type="submission" date="2018-11" db="EMBL/GenBank/DDBJ databases">
        <title>Trebonia kvetii gen.nov., sp.nov., a novel acidophilic actinobacterium, and proposal of the new actinobacterial family Treboniaceae fam. nov.</title>
        <authorList>
            <person name="Rapoport D."/>
            <person name="Sagova-Mareckova M."/>
            <person name="Sedlacek I."/>
            <person name="Provaznik J."/>
            <person name="Kralova S."/>
            <person name="Pavlinic D."/>
            <person name="Benes V."/>
            <person name="Kopecky J."/>
        </authorList>
    </citation>
    <scope>NUCLEOTIDE SEQUENCE [LARGE SCALE GENOMIC DNA]</scope>
    <source>
        <strain evidence="5 6">15Tr583</strain>
    </source>
</reference>
<dbReference type="Gene3D" id="3.30.300.30">
    <property type="match status" value="1"/>
</dbReference>
<dbReference type="InterPro" id="IPR045851">
    <property type="entry name" value="AMP-bd_C_sf"/>
</dbReference>
<keyword evidence="6" id="KW-1185">Reference proteome</keyword>
<feature type="domain" description="AMP-dependent synthetase/ligase" evidence="3">
    <location>
        <begin position="10"/>
        <end position="360"/>
    </location>
</feature>
<dbReference type="InterPro" id="IPR000873">
    <property type="entry name" value="AMP-dep_synth/lig_dom"/>
</dbReference>
<dbReference type="Gene3D" id="3.40.50.12780">
    <property type="entry name" value="N-terminal domain of ligase-like"/>
    <property type="match status" value="1"/>
</dbReference>
<dbReference type="Pfam" id="PF13193">
    <property type="entry name" value="AMP-binding_C"/>
    <property type="match status" value="1"/>
</dbReference>
<dbReference type="Pfam" id="PF00501">
    <property type="entry name" value="AMP-binding"/>
    <property type="match status" value="1"/>
</dbReference>
<feature type="domain" description="AMP-binding enzyme C-terminal" evidence="4">
    <location>
        <begin position="408"/>
        <end position="483"/>
    </location>
</feature>
<dbReference type="InterPro" id="IPR020845">
    <property type="entry name" value="AMP-binding_CS"/>
</dbReference>
<evidence type="ECO:0000313" key="5">
    <source>
        <dbReference type="EMBL" id="TVZ02488.1"/>
    </source>
</evidence>
<dbReference type="Proteomes" id="UP000460272">
    <property type="component" value="Unassembled WGS sequence"/>
</dbReference>
<dbReference type="OrthoDB" id="3564926at2"/>
<comment type="similarity">
    <text evidence="1">Belongs to the ATP-dependent AMP-binding enzyme family.</text>
</comment>
<dbReference type="PANTHER" id="PTHR43201">
    <property type="entry name" value="ACYL-COA SYNTHETASE"/>
    <property type="match status" value="1"/>
</dbReference>
<evidence type="ECO:0000313" key="6">
    <source>
        <dbReference type="Proteomes" id="UP000460272"/>
    </source>
</evidence>
<dbReference type="GO" id="GO:0031956">
    <property type="term" value="F:medium-chain fatty acid-CoA ligase activity"/>
    <property type="evidence" value="ECO:0007669"/>
    <property type="project" value="TreeGrafter"/>
</dbReference>
<evidence type="ECO:0000256" key="1">
    <source>
        <dbReference type="ARBA" id="ARBA00006432"/>
    </source>
</evidence>
<sequence length="507" mass="53814">MRLTLLLDMAADGFGDRILAGRRSGGMTAAELARRSHSGAALIRERAADSLVYLDVNGPAFPVALFAAARAGVPLVPLNYRLGQRQLDDLLAKHPNALAIAAPGALANFERAGRNAMTADGWLRETAADRGEAGEPADGDENPVAVVIYTSGTTSAPKGVLLRHENLVSYVLGSVEFAAADETEAALVSVPPYHIAAVANVITNLYAGRRTLVLEGFTPDQWLRTVREEAVTSAMVVPTMLARIIESAADRSVPSLRSLSYGGAPMPAALIERALREWPGVAFVNAYGLTETSSTVALLGPEDHRAALASADPAVRARLSSVGRPLPGIELEIRGPGGEVVGPGQPGRICVRGGQVSAEYAGLGRAVDDRGFFDTRDDGYLDSDGYLFISGRTDDTIIRGAENIAPAEIEDVLLRHPAVLDAVAFGVPDSEWGQRIEAAVVARPDADLDPAELRDFTLQALRSSKTPDRFWVLDALPRTETGKLLRRMVPGLVAQADSDERTAAPRP</sequence>
<dbReference type="GO" id="GO:0006631">
    <property type="term" value="P:fatty acid metabolic process"/>
    <property type="evidence" value="ECO:0007669"/>
    <property type="project" value="TreeGrafter"/>
</dbReference>
<dbReference type="PANTHER" id="PTHR43201:SF5">
    <property type="entry name" value="MEDIUM-CHAIN ACYL-COA LIGASE ACSF2, MITOCHONDRIAL"/>
    <property type="match status" value="1"/>
</dbReference>
<protein>
    <submittedName>
        <fullName evidence="5">Long-chain fatty acid--CoA ligase</fullName>
    </submittedName>
</protein>
<gene>
    <name evidence="5" type="ORF">EAS64_27240</name>
</gene>
<dbReference type="RefSeq" id="WP_145857545.1">
    <property type="nucleotide sequence ID" value="NZ_RPFW01000005.1"/>
</dbReference>
<proteinExistence type="inferred from homology"/>
<evidence type="ECO:0000256" key="2">
    <source>
        <dbReference type="ARBA" id="ARBA00022598"/>
    </source>
</evidence>
<organism evidence="5 6">
    <name type="scientific">Trebonia kvetii</name>
    <dbReference type="NCBI Taxonomy" id="2480626"/>
    <lineage>
        <taxon>Bacteria</taxon>
        <taxon>Bacillati</taxon>
        <taxon>Actinomycetota</taxon>
        <taxon>Actinomycetes</taxon>
        <taxon>Streptosporangiales</taxon>
        <taxon>Treboniaceae</taxon>
        <taxon>Trebonia</taxon>
    </lineage>
</organism>
<accession>A0A6P2BUB6</accession>
<dbReference type="EMBL" id="RPFW01000005">
    <property type="protein sequence ID" value="TVZ02488.1"/>
    <property type="molecule type" value="Genomic_DNA"/>
</dbReference>